<dbReference type="PROSITE" id="PS50011">
    <property type="entry name" value="PROTEIN_KINASE_DOM"/>
    <property type="match status" value="1"/>
</dbReference>
<evidence type="ECO:0000313" key="14">
    <source>
        <dbReference type="EMBL" id="KAG6396957.1"/>
    </source>
</evidence>
<keyword evidence="15" id="KW-1185">Reference proteome</keyword>
<dbReference type="InterPro" id="IPR011009">
    <property type="entry name" value="Kinase-like_dom_sf"/>
</dbReference>
<dbReference type="GO" id="GO:0005634">
    <property type="term" value="C:nucleus"/>
    <property type="evidence" value="ECO:0007669"/>
    <property type="project" value="TreeGrafter"/>
</dbReference>
<dbReference type="InterPro" id="IPR006214">
    <property type="entry name" value="Bax_inhibitor_1-related"/>
</dbReference>
<feature type="transmembrane region" description="Helical" evidence="12">
    <location>
        <begin position="993"/>
        <end position="1013"/>
    </location>
</feature>
<dbReference type="GO" id="GO:0004674">
    <property type="term" value="F:protein serine/threonine kinase activity"/>
    <property type="evidence" value="ECO:0007669"/>
    <property type="project" value="UniProtKB-KW"/>
</dbReference>
<dbReference type="AlphaFoldDB" id="A0A8X8Z9F8"/>
<comment type="subcellular location">
    <subcellularLocation>
        <location evidence="1">Membrane</location>
        <topology evidence="1">Multi-pass membrane protein</topology>
    </subcellularLocation>
</comment>
<feature type="compositionally biased region" description="Basic and acidic residues" evidence="11">
    <location>
        <begin position="309"/>
        <end position="336"/>
    </location>
</feature>
<dbReference type="FunFam" id="1.10.510.10:FF:001725">
    <property type="entry name" value="Kinase like protein"/>
    <property type="match status" value="1"/>
</dbReference>
<keyword evidence="7" id="KW-0418">Kinase</keyword>
<keyword evidence="4" id="KW-0808">Transferase</keyword>
<keyword evidence="3" id="KW-0723">Serine/threonine-protein kinase</keyword>
<feature type="transmembrane region" description="Helical" evidence="12">
    <location>
        <begin position="1093"/>
        <end position="1112"/>
    </location>
</feature>
<evidence type="ECO:0000256" key="8">
    <source>
        <dbReference type="ARBA" id="ARBA00022840"/>
    </source>
</evidence>
<accession>A0A8X8Z9F8</accession>
<evidence type="ECO:0000256" key="6">
    <source>
        <dbReference type="ARBA" id="ARBA00022741"/>
    </source>
</evidence>
<dbReference type="InterPro" id="IPR008271">
    <property type="entry name" value="Ser/Thr_kinase_AS"/>
</dbReference>
<dbReference type="SMART" id="SM00220">
    <property type="entry name" value="S_TKc"/>
    <property type="match status" value="1"/>
</dbReference>
<dbReference type="SUPFAM" id="SSF56112">
    <property type="entry name" value="Protein kinase-like (PK-like)"/>
    <property type="match status" value="1"/>
</dbReference>
<comment type="caution">
    <text evidence="14">The sequence shown here is derived from an EMBL/GenBank/DDBJ whole genome shotgun (WGS) entry which is preliminary data.</text>
</comment>
<evidence type="ECO:0000256" key="7">
    <source>
        <dbReference type="ARBA" id="ARBA00022777"/>
    </source>
</evidence>
<name>A0A8X8Z9F8_SALSN</name>
<sequence>MEAHPLSTDAAAAAAWQSLGLLLARGRPAHPSELAFRSTPDFIRFLCSIPNSPLTLAGDDLVTFSQIGVAALVDFLSNSDLISRYLDLPQFVPRLLANVRSNALMRTYCRKRKRAVGENEEFVTMKKERFYLDLDDKKSSNQMAITIPHKFQNVITQGTETLSSLPSLSASDFWKLKRDMFIPVAHRDFEFKAAEIPNMLMLSCLHRTSSKPYFLDLGSVPHRHQIMAQELSNFIPSPDKLSHPLSSNFEEGGGTGIVDPASSKLEIDEQMTVTQKRTDAVNQGCDSLTESGAEKKKEVFVHDSGSCKGHMEHQPLDKTHNPEKAVPKSNNKDHISSRPGTAGHLHSQRDTPNRSNKHSSALNPNRRKTICPTTENHKRLIEKGQEQCKRDKNTVSTQQTKKIDSDQILNAKEKRDASVENREKLSSISNDSEKVSFPEFESFIVEQEEGSGGYGRVYRARRKADGVIFAIKCRNLPFRCPHVNANKHYVNNEIKMLERLGGKNFVIKYEGSFKSTSADCLVLQHVRHDRPEILKREMNVADLQWYGYCLFKALAGLHRQGIVHRDVKPGNFLYSCKDNKGYLIDFNLALDMRKKYGTVDNSKFGQNLDDPASIGLTNSLSPVIDTARINTVNKNVGKLRRFLLPPGNLKRKVDKAKVITEASSRNLIKSQGADGSGITSAKDATSTRTVSAERLREPLPCHFNIRKELLSLAQEAVQVGNHGSADAPKSKRKRVAAPAGDVGRKLLYVTPMPLHASGNAICGAGLLKTKGDGKPTREGPCAGTKGFKAPEVLFRSLHQGPKSDIWSAGVTLLYLLIGRTPFTGDAEQNIKDIATLRGSEALWEVAKLHNHESLFPTDLLDVKYTTPMCLQDWCAQNARRRDFFDAIPSSLFDLVDKCLMVNPRQRITADEALAHDFFAPCHQAIRKLRQRRQVPAEALVYLSLCCALLASAVGVYLHILWNVGGILTSLGCMGCIFWLLSTPLHQEQKKVSLLMAAALLEGASIGPLVDLAIKFDPRHVFSNCAFEFGDVVMPAIILVSAFVGCSLAFGCFSGAAMLARRREYLYLGGLLSSGLSILLWLHFASSIFGGSMALFKFELYFGLLVFMGYIVVDTQEIIEKAHMGDLDYVNHSLTLFTDFVAVFVRVLIIMLKNASEKEEKKKKRRN</sequence>
<organism evidence="14">
    <name type="scientific">Salvia splendens</name>
    <name type="common">Scarlet sage</name>
    <dbReference type="NCBI Taxonomy" id="180675"/>
    <lineage>
        <taxon>Eukaryota</taxon>
        <taxon>Viridiplantae</taxon>
        <taxon>Streptophyta</taxon>
        <taxon>Embryophyta</taxon>
        <taxon>Tracheophyta</taxon>
        <taxon>Spermatophyta</taxon>
        <taxon>Magnoliopsida</taxon>
        <taxon>eudicotyledons</taxon>
        <taxon>Gunneridae</taxon>
        <taxon>Pentapetalae</taxon>
        <taxon>asterids</taxon>
        <taxon>lamiids</taxon>
        <taxon>Lamiales</taxon>
        <taxon>Lamiaceae</taxon>
        <taxon>Nepetoideae</taxon>
        <taxon>Mentheae</taxon>
        <taxon>Salviinae</taxon>
        <taxon>Salvia</taxon>
        <taxon>Salvia subgen. Calosphace</taxon>
        <taxon>core Calosphace</taxon>
    </lineage>
</organism>
<reference evidence="14" key="1">
    <citation type="submission" date="2018-01" db="EMBL/GenBank/DDBJ databases">
        <authorList>
            <person name="Mao J.F."/>
        </authorList>
    </citation>
    <scope>NUCLEOTIDE SEQUENCE</scope>
    <source>
        <strain evidence="14">Huo1</strain>
        <tissue evidence="14">Leaf</tissue>
    </source>
</reference>
<dbReference type="FunFam" id="1.10.510.10:FF:001893">
    <property type="entry name" value="Probable serine/threonine-protein kinase DDB_G0291918"/>
    <property type="match status" value="1"/>
</dbReference>
<evidence type="ECO:0000256" key="4">
    <source>
        <dbReference type="ARBA" id="ARBA00022679"/>
    </source>
</evidence>
<dbReference type="Gene3D" id="3.30.200.20">
    <property type="entry name" value="Phosphorylase Kinase, domain 1"/>
    <property type="match status" value="1"/>
</dbReference>
<evidence type="ECO:0000256" key="12">
    <source>
        <dbReference type="SAM" id="Phobius"/>
    </source>
</evidence>
<evidence type="ECO:0000256" key="5">
    <source>
        <dbReference type="ARBA" id="ARBA00022692"/>
    </source>
</evidence>
<dbReference type="CDD" id="cd10430">
    <property type="entry name" value="BI-1"/>
    <property type="match status" value="1"/>
</dbReference>
<dbReference type="EC" id="2.7.11.1" evidence="2"/>
<evidence type="ECO:0000256" key="11">
    <source>
        <dbReference type="SAM" id="MobiDB-lite"/>
    </source>
</evidence>
<feature type="transmembrane region" description="Helical" evidence="12">
    <location>
        <begin position="963"/>
        <end position="981"/>
    </location>
</feature>
<reference evidence="14" key="2">
    <citation type="submission" date="2020-08" db="EMBL/GenBank/DDBJ databases">
        <title>Plant Genome Project.</title>
        <authorList>
            <person name="Zhang R.-G."/>
        </authorList>
    </citation>
    <scope>NUCLEOTIDE SEQUENCE</scope>
    <source>
        <strain evidence="14">Huo1</strain>
        <tissue evidence="14">Leaf</tissue>
    </source>
</reference>
<dbReference type="InterPro" id="IPR000719">
    <property type="entry name" value="Prot_kinase_dom"/>
</dbReference>
<feature type="compositionally biased region" description="Basic and acidic residues" evidence="11">
    <location>
        <begin position="375"/>
        <end position="393"/>
    </location>
</feature>
<protein>
    <recommendedName>
        <fullName evidence="2">non-specific serine/threonine protein kinase</fullName>
        <ecNumber evidence="2">2.7.11.1</ecNumber>
    </recommendedName>
</protein>
<keyword evidence="6" id="KW-0547">Nucleotide-binding</keyword>
<evidence type="ECO:0000256" key="10">
    <source>
        <dbReference type="ARBA" id="ARBA00023136"/>
    </source>
</evidence>
<dbReference type="Pfam" id="PF01027">
    <property type="entry name" value="Bax1-I"/>
    <property type="match status" value="1"/>
</dbReference>
<evidence type="ECO:0000256" key="9">
    <source>
        <dbReference type="ARBA" id="ARBA00022989"/>
    </source>
</evidence>
<keyword evidence="5 12" id="KW-0812">Transmembrane</keyword>
<dbReference type="GO" id="GO:0044773">
    <property type="term" value="P:mitotic DNA damage checkpoint signaling"/>
    <property type="evidence" value="ECO:0007669"/>
    <property type="project" value="TreeGrafter"/>
</dbReference>
<feature type="domain" description="Protein kinase" evidence="13">
    <location>
        <begin position="443"/>
        <end position="918"/>
    </location>
</feature>
<keyword evidence="8" id="KW-0067">ATP-binding</keyword>
<proteinExistence type="predicted"/>
<dbReference type="EMBL" id="PNBA02000016">
    <property type="protein sequence ID" value="KAG6396957.1"/>
    <property type="molecule type" value="Genomic_DNA"/>
</dbReference>
<evidence type="ECO:0000256" key="1">
    <source>
        <dbReference type="ARBA" id="ARBA00004141"/>
    </source>
</evidence>
<dbReference type="Proteomes" id="UP000298416">
    <property type="component" value="Unassembled WGS sequence"/>
</dbReference>
<feature type="region of interest" description="Disordered" evidence="11">
    <location>
        <begin position="244"/>
        <end position="263"/>
    </location>
</feature>
<dbReference type="GO" id="GO:0016020">
    <property type="term" value="C:membrane"/>
    <property type="evidence" value="ECO:0007669"/>
    <property type="project" value="UniProtKB-SubCell"/>
</dbReference>
<feature type="transmembrane region" description="Helical" evidence="12">
    <location>
        <begin position="1064"/>
        <end position="1081"/>
    </location>
</feature>
<feature type="transmembrane region" description="Helical" evidence="12">
    <location>
        <begin position="938"/>
        <end position="957"/>
    </location>
</feature>
<evidence type="ECO:0000313" key="15">
    <source>
        <dbReference type="Proteomes" id="UP000298416"/>
    </source>
</evidence>
<feature type="region of interest" description="Disordered" evidence="11">
    <location>
        <begin position="305"/>
        <end position="404"/>
    </location>
</feature>
<evidence type="ECO:0000259" key="13">
    <source>
        <dbReference type="PROSITE" id="PS50011"/>
    </source>
</evidence>
<feature type="transmembrane region" description="Helical" evidence="12">
    <location>
        <begin position="1133"/>
        <end position="1151"/>
    </location>
</feature>
<evidence type="ECO:0000256" key="2">
    <source>
        <dbReference type="ARBA" id="ARBA00012513"/>
    </source>
</evidence>
<keyword evidence="10 12" id="KW-0472">Membrane</keyword>
<dbReference type="PANTHER" id="PTHR44167:SF23">
    <property type="entry name" value="CDC7 KINASE, ISOFORM A-RELATED"/>
    <property type="match status" value="1"/>
</dbReference>
<feature type="region of interest" description="Disordered" evidence="11">
    <location>
        <begin position="670"/>
        <end position="691"/>
    </location>
</feature>
<dbReference type="Gene3D" id="1.10.510.10">
    <property type="entry name" value="Transferase(Phosphotransferase) domain 1"/>
    <property type="match status" value="2"/>
</dbReference>
<dbReference type="Pfam" id="PF00069">
    <property type="entry name" value="Pkinase"/>
    <property type="match status" value="2"/>
</dbReference>
<keyword evidence="9 12" id="KW-1133">Transmembrane helix</keyword>
<feature type="transmembrane region" description="Helical" evidence="12">
    <location>
        <begin position="1033"/>
        <end position="1052"/>
    </location>
</feature>
<dbReference type="PROSITE" id="PS00108">
    <property type="entry name" value="PROTEIN_KINASE_ST"/>
    <property type="match status" value="1"/>
</dbReference>
<evidence type="ECO:0000256" key="3">
    <source>
        <dbReference type="ARBA" id="ARBA00022527"/>
    </source>
</evidence>
<feature type="compositionally biased region" description="Polar residues" evidence="11">
    <location>
        <begin position="677"/>
        <end position="690"/>
    </location>
</feature>
<dbReference type="GO" id="GO:0005524">
    <property type="term" value="F:ATP binding"/>
    <property type="evidence" value="ECO:0007669"/>
    <property type="project" value="UniProtKB-KW"/>
</dbReference>
<gene>
    <name evidence="14" type="ORF">SASPL_143117</name>
</gene>
<dbReference type="PANTHER" id="PTHR44167">
    <property type="entry name" value="OVARIAN-SPECIFIC SERINE/THREONINE-PROTEIN KINASE LOK-RELATED"/>
    <property type="match status" value="1"/>
</dbReference>